<feature type="chain" id="PRO_5027021597" description="Type VII secretion system protein EssD-like domain-containing protein" evidence="1">
    <location>
        <begin position="25"/>
        <end position="483"/>
    </location>
</feature>
<dbReference type="RefSeq" id="WP_154580906.1">
    <property type="nucleotide sequence ID" value="NZ_VULP01000012.1"/>
</dbReference>
<evidence type="ECO:0000256" key="1">
    <source>
        <dbReference type="SAM" id="SignalP"/>
    </source>
</evidence>
<dbReference type="Pfam" id="PF13930">
    <property type="entry name" value="Endonuclea_NS_2"/>
    <property type="match status" value="1"/>
</dbReference>
<feature type="domain" description="Type VII secretion system protein EssD-like" evidence="2">
    <location>
        <begin position="211"/>
        <end position="342"/>
    </location>
</feature>
<dbReference type="Proteomes" id="UP000433359">
    <property type="component" value="Unassembled WGS sequence"/>
</dbReference>
<gene>
    <name evidence="3" type="ORF">FYJ25_07295</name>
</gene>
<feature type="signal peptide" evidence="1">
    <location>
        <begin position="1"/>
        <end position="24"/>
    </location>
</feature>
<dbReference type="InterPro" id="IPR044927">
    <property type="entry name" value="Endonuclea_NS_2"/>
</dbReference>
<dbReference type="AlphaFoldDB" id="A0A6N7YIC7"/>
<accession>A0A6N7YIC7</accession>
<sequence>MIKRITAFCLSLVLVSSVPITTYAACNNQQSETYVTQIIFGDNALQRQSDDNVKLLMDALYLCSEQSDNLGQEKLDNLKLHKVRKVPSLSNINIKNDCLLDCSHNSWEYEYKNNVEVKNTRKKILNNSVNKVFDFGFINNLFGSSSGKCESFSALLYYSHILSDYLASDPSETTANVKGKAIEGYSGQPYVTINGDKPYFTAQEKKNIGSYYEYSGMDSYGRCGVAYACLDKEEVTKSSPRKSITRITPSGWSFDKYPNIVNSDAGAAFLYNRCHLIAHGLGGADDKNNLITGTRYMNADIMEPLESDVMDYIKKTGNHVLYRVTPIYKSDNLVASGVQMEAYSIEDSGEGVCFNRYCYNVQPGVRINYMNGKSEVSDVTFEKDNVIPFATYNPSEQNPDLIYEMKKHLKILFDDPDTKMTYDSMISQIDAIATDARKVGINDENPAKCYLETKELEYEYFEVLKTYVPMMLEKQEFFKSAFQ</sequence>
<dbReference type="EMBL" id="VULP01000012">
    <property type="protein sequence ID" value="MSU82160.1"/>
    <property type="molecule type" value="Genomic_DNA"/>
</dbReference>
<dbReference type="Gene3D" id="3.40.570.10">
    <property type="entry name" value="Extracellular Endonuclease, subunit A"/>
    <property type="match status" value="1"/>
</dbReference>
<evidence type="ECO:0000259" key="2">
    <source>
        <dbReference type="Pfam" id="PF13930"/>
    </source>
</evidence>
<evidence type="ECO:0000313" key="4">
    <source>
        <dbReference type="Proteomes" id="UP000433359"/>
    </source>
</evidence>
<organism evidence="3 4">
    <name type="scientific">Anaerobutyricum soehngenii</name>
    <dbReference type="NCBI Taxonomy" id="105843"/>
    <lineage>
        <taxon>Bacteria</taxon>
        <taxon>Bacillati</taxon>
        <taxon>Bacillota</taxon>
        <taxon>Clostridia</taxon>
        <taxon>Lachnospirales</taxon>
        <taxon>Lachnospiraceae</taxon>
        <taxon>Anaerobutyricum</taxon>
    </lineage>
</organism>
<dbReference type="InterPro" id="IPR044929">
    <property type="entry name" value="DNA/RNA_non-sp_Endonuclease_sf"/>
</dbReference>
<reference evidence="3 4" key="1">
    <citation type="submission" date="2019-08" db="EMBL/GenBank/DDBJ databases">
        <title>In-depth cultivation of the pig gut microbiome towards novel bacterial diversity and tailored functional studies.</title>
        <authorList>
            <person name="Wylensek D."/>
            <person name="Hitch T.C.A."/>
            <person name="Clavel T."/>
        </authorList>
    </citation>
    <scope>NUCLEOTIDE SEQUENCE [LARGE SCALE GENOMIC DNA]</scope>
    <source>
        <strain evidence="3 4">BSM-383-APC-4H</strain>
    </source>
</reference>
<protein>
    <recommendedName>
        <fullName evidence="2">Type VII secretion system protein EssD-like domain-containing protein</fullName>
    </recommendedName>
</protein>
<comment type="caution">
    <text evidence="3">The sequence shown here is derived from an EMBL/GenBank/DDBJ whole genome shotgun (WGS) entry which is preliminary data.</text>
</comment>
<proteinExistence type="predicted"/>
<evidence type="ECO:0000313" key="3">
    <source>
        <dbReference type="EMBL" id="MSU82160.1"/>
    </source>
</evidence>
<name>A0A6N7YIC7_9FIRM</name>
<keyword evidence="1" id="KW-0732">Signal</keyword>